<protein>
    <submittedName>
        <fullName evidence="1">Uncharacterized protein</fullName>
    </submittedName>
</protein>
<organism evidence="1">
    <name type="scientific">marine metagenome</name>
    <dbReference type="NCBI Taxonomy" id="408172"/>
    <lineage>
        <taxon>unclassified sequences</taxon>
        <taxon>metagenomes</taxon>
        <taxon>ecological metagenomes</taxon>
    </lineage>
</organism>
<feature type="non-terminal residue" evidence="1">
    <location>
        <position position="40"/>
    </location>
</feature>
<accession>A0A382ZX77</accession>
<gene>
    <name evidence="1" type="ORF">METZ01_LOCUS452773</name>
</gene>
<dbReference type="InterPro" id="IPR036291">
    <property type="entry name" value="NAD(P)-bd_dom_sf"/>
</dbReference>
<evidence type="ECO:0000313" key="1">
    <source>
        <dbReference type="EMBL" id="SVD99919.1"/>
    </source>
</evidence>
<dbReference type="SUPFAM" id="SSF51735">
    <property type="entry name" value="NAD(P)-binding Rossmann-fold domains"/>
    <property type="match status" value="1"/>
</dbReference>
<name>A0A382ZX77_9ZZZZ</name>
<dbReference type="EMBL" id="UINC01187279">
    <property type="protein sequence ID" value="SVD99919.1"/>
    <property type="molecule type" value="Genomic_DNA"/>
</dbReference>
<dbReference type="Gene3D" id="3.40.50.720">
    <property type="entry name" value="NAD(P)-binding Rossmann-like Domain"/>
    <property type="match status" value="1"/>
</dbReference>
<proteinExistence type="predicted"/>
<reference evidence="1" key="1">
    <citation type="submission" date="2018-05" db="EMBL/GenBank/DDBJ databases">
        <authorList>
            <person name="Lanie J.A."/>
            <person name="Ng W.-L."/>
            <person name="Kazmierczak K.M."/>
            <person name="Andrzejewski T.M."/>
            <person name="Davidsen T.M."/>
            <person name="Wayne K.J."/>
            <person name="Tettelin H."/>
            <person name="Glass J.I."/>
            <person name="Rusch D."/>
            <person name="Podicherti R."/>
            <person name="Tsui H.-C.T."/>
            <person name="Winkler M.E."/>
        </authorList>
    </citation>
    <scope>NUCLEOTIDE SEQUENCE</scope>
</reference>
<dbReference type="AlphaFoldDB" id="A0A382ZX77"/>
<sequence length="40" mass="4155">MGGSFPIDRRRMQAMAGSHEGQVVVVTGAGKGIGRAIAER</sequence>